<reference evidence="1 2" key="1">
    <citation type="submission" date="2016-07" db="EMBL/GenBank/DDBJ databases">
        <title>Pervasive Adenine N6-methylation of Active Genes in Fungi.</title>
        <authorList>
            <consortium name="DOE Joint Genome Institute"/>
            <person name="Mondo S.J."/>
            <person name="Dannebaum R.O."/>
            <person name="Kuo R.C."/>
            <person name="Labutti K."/>
            <person name="Haridas S."/>
            <person name="Kuo A."/>
            <person name="Salamov A."/>
            <person name="Ahrendt S.R."/>
            <person name="Lipzen A."/>
            <person name="Sullivan W."/>
            <person name="Andreopoulos W.B."/>
            <person name="Clum A."/>
            <person name="Lindquist E."/>
            <person name="Daum C."/>
            <person name="Ramamoorthy G.K."/>
            <person name="Gryganskyi A."/>
            <person name="Culley D."/>
            <person name="Magnuson J.K."/>
            <person name="James T.Y."/>
            <person name="O'Malley M.A."/>
            <person name="Stajich J.E."/>
            <person name="Spatafora J.W."/>
            <person name="Visel A."/>
            <person name="Grigoriev I.V."/>
        </authorList>
    </citation>
    <scope>NUCLEOTIDE SEQUENCE [LARGE SCALE GENOMIC DNA]</scope>
    <source>
        <strain evidence="1 2">CBS 129021</strain>
    </source>
</reference>
<evidence type="ECO:0000313" key="1">
    <source>
        <dbReference type="EMBL" id="ORY60126.1"/>
    </source>
</evidence>
<dbReference type="Proteomes" id="UP000193689">
    <property type="component" value="Unassembled WGS sequence"/>
</dbReference>
<proteinExistence type="predicted"/>
<organism evidence="1 2">
    <name type="scientific">Pseudomassariella vexata</name>
    <dbReference type="NCBI Taxonomy" id="1141098"/>
    <lineage>
        <taxon>Eukaryota</taxon>
        <taxon>Fungi</taxon>
        <taxon>Dikarya</taxon>
        <taxon>Ascomycota</taxon>
        <taxon>Pezizomycotina</taxon>
        <taxon>Sordariomycetes</taxon>
        <taxon>Xylariomycetidae</taxon>
        <taxon>Amphisphaeriales</taxon>
        <taxon>Pseudomassariaceae</taxon>
        <taxon>Pseudomassariella</taxon>
    </lineage>
</organism>
<evidence type="ECO:0000313" key="2">
    <source>
        <dbReference type="Proteomes" id="UP000193689"/>
    </source>
</evidence>
<protein>
    <submittedName>
        <fullName evidence="1">Uncharacterized protein</fullName>
    </submittedName>
</protein>
<accession>A0A1Y2DLV9</accession>
<dbReference type="GeneID" id="63781668"/>
<sequence length="175" mass="19350">MRIICCQWQLCWRCSGPHSLCKSIIYPLHNPRVAQKRIFLFLMNLGSVGFQFRGANPERLGRSTGVSAGCPRDAIWGRFVPSVLCHCRRLEEYWLPSLPGTSDASSPLLICGSHSADICYGIPWELVGPMGIKLNIVANIGFYARALLKSGSTSPRIHSCIISADISDHHQKRGA</sequence>
<dbReference type="RefSeq" id="XP_040712560.1">
    <property type="nucleotide sequence ID" value="XM_040865456.1"/>
</dbReference>
<comment type="caution">
    <text evidence="1">The sequence shown here is derived from an EMBL/GenBank/DDBJ whole genome shotgun (WGS) entry which is preliminary data.</text>
</comment>
<dbReference type="InParanoid" id="A0A1Y2DLV9"/>
<gene>
    <name evidence="1" type="ORF">BCR38DRAFT_54264</name>
</gene>
<name>A0A1Y2DLV9_9PEZI</name>
<keyword evidence="2" id="KW-1185">Reference proteome</keyword>
<dbReference type="AlphaFoldDB" id="A0A1Y2DLV9"/>
<dbReference type="EMBL" id="MCFJ01000012">
    <property type="protein sequence ID" value="ORY60126.1"/>
    <property type="molecule type" value="Genomic_DNA"/>
</dbReference>